<organism evidence="1 2">
    <name type="scientific">Fusarium sarcochroum</name>
    <dbReference type="NCBI Taxonomy" id="1208366"/>
    <lineage>
        <taxon>Eukaryota</taxon>
        <taxon>Fungi</taxon>
        <taxon>Dikarya</taxon>
        <taxon>Ascomycota</taxon>
        <taxon>Pezizomycotina</taxon>
        <taxon>Sordariomycetes</taxon>
        <taxon>Hypocreomycetidae</taxon>
        <taxon>Hypocreales</taxon>
        <taxon>Nectriaceae</taxon>
        <taxon>Fusarium</taxon>
        <taxon>Fusarium lateritium species complex</taxon>
    </lineage>
</organism>
<accession>A0A8H4XG74</accession>
<keyword evidence="2" id="KW-1185">Reference proteome</keyword>
<name>A0A8H4XG74_9HYPO</name>
<gene>
    <name evidence="1" type="ORF">FSARC_512</name>
</gene>
<dbReference type="EMBL" id="JABEXW010000029">
    <property type="protein sequence ID" value="KAF4973081.1"/>
    <property type="molecule type" value="Genomic_DNA"/>
</dbReference>
<evidence type="ECO:0000313" key="1">
    <source>
        <dbReference type="EMBL" id="KAF4973081.1"/>
    </source>
</evidence>
<dbReference type="Proteomes" id="UP000622797">
    <property type="component" value="Unassembled WGS sequence"/>
</dbReference>
<dbReference type="AlphaFoldDB" id="A0A8H4XG74"/>
<protein>
    <submittedName>
        <fullName evidence="1">Uncharacterized protein</fullName>
    </submittedName>
</protein>
<comment type="caution">
    <text evidence="1">The sequence shown here is derived from an EMBL/GenBank/DDBJ whole genome shotgun (WGS) entry which is preliminary data.</text>
</comment>
<reference evidence="1" key="1">
    <citation type="journal article" date="2020" name="BMC Genomics">
        <title>Correction to: Identification and distribution of gene clusters required for synthesis of sphingolipid metabolism inhibitors in diverse species of the filamentous fungus Fusarium.</title>
        <authorList>
            <person name="Kim H.S."/>
            <person name="Lohmar J.M."/>
            <person name="Busman M."/>
            <person name="Brown D.W."/>
            <person name="Naumann T.A."/>
            <person name="Divon H.H."/>
            <person name="Lysoe E."/>
            <person name="Uhlig S."/>
            <person name="Proctor R.H."/>
        </authorList>
    </citation>
    <scope>NUCLEOTIDE SEQUENCE</scope>
    <source>
        <strain evidence="1">NRRL 20472</strain>
    </source>
</reference>
<dbReference type="OrthoDB" id="5102541at2759"/>
<reference evidence="1" key="2">
    <citation type="submission" date="2020-05" db="EMBL/GenBank/DDBJ databases">
        <authorList>
            <person name="Kim H.-S."/>
            <person name="Proctor R.H."/>
            <person name="Brown D.W."/>
        </authorList>
    </citation>
    <scope>NUCLEOTIDE SEQUENCE</scope>
    <source>
        <strain evidence="1">NRRL 20472</strain>
    </source>
</reference>
<proteinExistence type="predicted"/>
<sequence>MDFFSRLPDLARTEIIIHVESEASIMKLIRASPTMLCHYTIYRQSIMRGILVNILAVDTTGSILQDAMAIMHLPPLNTTPPFPSIRNVIQQRIEQSFPNSLSQLDRATILNLYRLFSRIISFIEDYLSKSLDPFPPRAYMALPELAPDNTGIRFKGRIVDVKPVFMSFLTPSEKSRFLRAFLKHELLCKAYDTRFWETDDAGSDGEMGRLVEQLHFYLSQEDIRAIYCAYEYYKSLCGAIAAHYHDAWLPERPVRPLFGPSSGVHVPTNLELRYPDSLYFDSFRYLEDIDLRFRRLAVAIPSFGVDFLTSMFISMARSRDHGQSVWNLIYTLGIDLVWLGSTSWRFNLHVIPRSQYALSRFRSFVNSDSSILDWGVGQDGKRSHAVNTSFQDHLEKRGSWVEYLDGHRLHSVQVKVFRQRAWGMFDNDRLYPDIRFHLPSMSDLQYLSFRDWVENPFTQAEEARARRRSQKWHNYCSGQILVQPPQNTTGGPAEGQLLEDNYDYLPRFFRDTSTWKDAYVLAFSAF</sequence>
<evidence type="ECO:0000313" key="2">
    <source>
        <dbReference type="Proteomes" id="UP000622797"/>
    </source>
</evidence>